<organism evidence="1 2">
    <name type="scientific">Eumeta variegata</name>
    <name type="common">Bagworm moth</name>
    <name type="synonym">Eumeta japonica</name>
    <dbReference type="NCBI Taxonomy" id="151549"/>
    <lineage>
        <taxon>Eukaryota</taxon>
        <taxon>Metazoa</taxon>
        <taxon>Ecdysozoa</taxon>
        <taxon>Arthropoda</taxon>
        <taxon>Hexapoda</taxon>
        <taxon>Insecta</taxon>
        <taxon>Pterygota</taxon>
        <taxon>Neoptera</taxon>
        <taxon>Endopterygota</taxon>
        <taxon>Lepidoptera</taxon>
        <taxon>Glossata</taxon>
        <taxon>Ditrysia</taxon>
        <taxon>Tineoidea</taxon>
        <taxon>Psychidae</taxon>
        <taxon>Oiketicinae</taxon>
        <taxon>Eumeta</taxon>
    </lineage>
</organism>
<reference evidence="1 2" key="1">
    <citation type="journal article" date="2019" name="Commun. Biol.">
        <title>The bagworm genome reveals a unique fibroin gene that provides high tensile strength.</title>
        <authorList>
            <person name="Kono N."/>
            <person name="Nakamura H."/>
            <person name="Ohtoshi R."/>
            <person name="Tomita M."/>
            <person name="Numata K."/>
            <person name="Arakawa K."/>
        </authorList>
    </citation>
    <scope>NUCLEOTIDE SEQUENCE [LARGE SCALE GENOMIC DNA]</scope>
</reference>
<sequence length="177" mass="20555">MCRLQTLIAANFARLSTSVRKSCISRLPFARRVAPKVKMQFVKTERPPAATYLLLEKLCISFTNKRPLACRTDTRCVRFLMTRRRGVNLQNLSLVSRGVLVLSVPRWPTWVGAIDDRRVCRCNYERRDRQLELRSYKTIRKQIKLVNEQRGSRDGRVFCVSALGEVREEASRGRRAL</sequence>
<protein>
    <submittedName>
        <fullName evidence="1">Uncharacterized protein</fullName>
    </submittedName>
</protein>
<keyword evidence="2" id="KW-1185">Reference proteome</keyword>
<evidence type="ECO:0000313" key="2">
    <source>
        <dbReference type="Proteomes" id="UP000299102"/>
    </source>
</evidence>
<evidence type="ECO:0000313" key="1">
    <source>
        <dbReference type="EMBL" id="GBP74496.1"/>
    </source>
</evidence>
<accession>A0A4C1YEF0</accession>
<dbReference type="Proteomes" id="UP000299102">
    <property type="component" value="Unassembled WGS sequence"/>
</dbReference>
<dbReference type="EMBL" id="BGZK01001210">
    <property type="protein sequence ID" value="GBP74496.1"/>
    <property type="molecule type" value="Genomic_DNA"/>
</dbReference>
<comment type="caution">
    <text evidence="1">The sequence shown here is derived from an EMBL/GenBank/DDBJ whole genome shotgun (WGS) entry which is preliminary data.</text>
</comment>
<gene>
    <name evidence="1" type="ORF">EVAR_61983_1</name>
</gene>
<proteinExistence type="predicted"/>
<dbReference type="AlphaFoldDB" id="A0A4C1YEF0"/>
<name>A0A4C1YEF0_EUMVA</name>